<dbReference type="EC" id="2.1.1.44" evidence="3"/>
<keyword evidence="3" id="KW-0949">S-adenosyl-L-methionine</keyword>
<dbReference type="PANTHER" id="PTHR43397">
    <property type="entry name" value="ERGOTHIONEINE BIOSYNTHESIS PROTEIN 1"/>
    <property type="match status" value="1"/>
</dbReference>
<dbReference type="GO" id="GO:0052699">
    <property type="term" value="P:ergothioneine biosynthetic process"/>
    <property type="evidence" value="ECO:0007669"/>
    <property type="project" value="UniProtKB-UniRule"/>
</dbReference>
<evidence type="ECO:0000313" key="5">
    <source>
        <dbReference type="EMBL" id="AEF40556.1"/>
    </source>
</evidence>
<dbReference type="HOGENOM" id="CLU_049766_1_0_11"/>
<evidence type="ECO:0000256" key="2">
    <source>
        <dbReference type="ARBA" id="ARBA00022679"/>
    </source>
</evidence>
<feature type="binding site" evidence="3">
    <location>
        <position position="88"/>
    </location>
    <ligand>
        <name>S-adenosyl-L-methionine</name>
        <dbReference type="ChEBI" id="CHEBI:59789"/>
    </ligand>
</feature>
<dbReference type="UniPathway" id="UPA01014"/>
<dbReference type="InterPro" id="IPR051128">
    <property type="entry name" value="EgtD_Methyltrsf_superfamily"/>
</dbReference>
<feature type="domain" description="Histidine-specific methyltransferase SAM-dependent" evidence="4">
    <location>
        <begin position="22"/>
        <end position="327"/>
    </location>
</feature>
<feature type="binding site" evidence="3">
    <location>
        <position position="173"/>
    </location>
    <ligand>
        <name>L-histidine</name>
        <dbReference type="ChEBI" id="CHEBI:57595"/>
    </ligand>
</feature>
<feature type="binding site" evidence="3">
    <location>
        <position position="58"/>
    </location>
    <ligand>
        <name>L-histidine</name>
        <dbReference type="ChEBI" id="CHEBI:57595"/>
    </ligand>
</feature>
<proteinExistence type="inferred from homology"/>
<dbReference type="Gene3D" id="3.40.50.150">
    <property type="entry name" value="Vaccinia Virus protein VP39"/>
    <property type="match status" value="1"/>
</dbReference>
<evidence type="ECO:0000259" key="4">
    <source>
        <dbReference type="Pfam" id="PF10017"/>
    </source>
</evidence>
<evidence type="ECO:0000256" key="3">
    <source>
        <dbReference type="HAMAP-Rule" id="MF_02037"/>
    </source>
</evidence>
<reference evidence="5 6" key="1">
    <citation type="journal article" date="2011" name="J. Bacteriol.">
        <title>Complete genome sequence of Amycolicicoccus subflavus DQS3-9A1T, an actinomycete isolated from crude oil-polluted soil.</title>
        <authorList>
            <person name="Cai M."/>
            <person name="Chen W.M."/>
            <person name="Nie Y."/>
            <person name="Chi C.Q."/>
            <person name="Wang Y.N."/>
            <person name="Tang Y.Q."/>
            <person name="Li G.Y."/>
            <person name="Wu X.L."/>
        </authorList>
    </citation>
    <scope>NUCLEOTIDE SEQUENCE [LARGE SCALE GENOMIC DNA]</scope>
    <source>
        <strain evidence="6">DSM 45089 / DQS3-9A1</strain>
    </source>
</reference>
<dbReference type="PANTHER" id="PTHR43397:SF1">
    <property type="entry name" value="ERGOTHIONEINE BIOSYNTHESIS PROTEIN 1"/>
    <property type="match status" value="1"/>
</dbReference>
<dbReference type="GO" id="GO:0052706">
    <property type="term" value="F:L-histidine N(alpha)-methyltransferase activity"/>
    <property type="evidence" value="ECO:0007669"/>
    <property type="project" value="UniProtKB-UniRule"/>
</dbReference>
<dbReference type="EMBL" id="CP002786">
    <property type="protein sequence ID" value="AEF40556.1"/>
    <property type="molecule type" value="Genomic_DNA"/>
</dbReference>
<feature type="binding site" evidence="3">
    <location>
        <position position="94"/>
    </location>
    <ligand>
        <name>S-adenosyl-L-methionine</name>
        <dbReference type="ChEBI" id="CHEBI:59789"/>
    </ligand>
</feature>
<protein>
    <recommendedName>
        <fullName evidence="3">Histidine N-alpha-methyltransferase</fullName>
        <ecNumber evidence="3">2.1.1.44</ecNumber>
    </recommendedName>
    <alternativeName>
        <fullName evidence="3">Histidine trimethyltransferase</fullName>
    </alternativeName>
</protein>
<dbReference type="NCBIfam" id="TIGR03438">
    <property type="entry name" value="egtD_ergothio"/>
    <property type="match status" value="1"/>
</dbReference>
<keyword evidence="2 3" id="KW-0808">Transferase</keyword>
<dbReference type="Proteomes" id="UP000009235">
    <property type="component" value="Chromosome"/>
</dbReference>
<dbReference type="OrthoDB" id="5289726at2"/>
<dbReference type="InterPro" id="IPR017804">
    <property type="entry name" value="MeTrfase_EgtD-like"/>
</dbReference>
<feature type="binding site" evidence="3">
    <location>
        <begin position="143"/>
        <end position="144"/>
    </location>
    <ligand>
        <name>S-adenosyl-L-methionine</name>
        <dbReference type="ChEBI" id="CHEBI:59789"/>
    </ligand>
</feature>
<dbReference type="STRING" id="443218.AS9A_2107"/>
<comment type="catalytic activity">
    <reaction evidence="3">
        <text>L-histidine + 3 S-adenosyl-L-methionine = hercynine + 3 S-adenosyl-L-homocysteine + 3 H(+)</text>
        <dbReference type="Rhea" id="RHEA:38471"/>
        <dbReference type="ChEBI" id="CHEBI:15378"/>
        <dbReference type="ChEBI" id="CHEBI:15781"/>
        <dbReference type="ChEBI" id="CHEBI:57595"/>
        <dbReference type="ChEBI" id="CHEBI:57856"/>
        <dbReference type="ChEBI" id="CHEBI:59789"/>
        <dbReference type="EC" id="2.1.1.44"/>
    </reaction>
</comment>
<dbReference type="SUPFAM" id="SSF53335">
    <property type="entry name" value="S-adenosyl-L-methionine-dependent methyltransferases"/>
    <property type="match status" value="1"/>
</dbReference>
<dbReference type="eggNOG" id="COG4301">
    <property type="taxonomic scope" value="Bacteria"/>
</dbReference>
<comment type="pathway">
    <text evidence="3">Amino-acid biosynthesis; ergothioneine biosynthesis.</text>
</comment>
<dbReference type="GO" id="GO:0008276">
    <property type="term" value="F:protein methyltransferase activity"/>
    <property type="evidence" value="ECO:0007669"/>
    <property type="project" value="InterPro"/>
</dbReference>
<name>F6EPS7_HOYSD</name>
<keyword evidence="1 3" id="KW-0489">Methyltransferase</keyword>
<evidence type="ECO:0000313" key="6">
    <source>
        <dbReference type="Proteomes" id="UP000009235"/>
    </source>
</evidence>
<dbReference type="HAMAP" id="MF_02037">
    <property type="entry name" value="EgtD"/>
    <property type="match status" value="1"/>
</dbReference>
<feature type="binding site" evidence="3">
    <location>
        <position position="213"/>
    </location>
    <ligand>
        <name>L-histidine</name>
        <dbReference type="ChEBI" id="CHEBI:57595"/>
    </ligand>
</feature>
<keyword evidence="6" id="KW-1185">Reference proteome</keyword>
<dbReference type="KEGG" id="asd:AS9A_2107"/>
<sequence length="333" mass="36917">MTKPHRIDMHVDPINREESLISDVQQGLSQRPRSLPPKWFYDAAGSELFEAITRLPEYYPTRTERALLRECASEIASLTHAETLVELGSGSSEKTQLLIDALLAAGTLTTYVAQDVSESALLGAMNDIADRYPTLDLHGVVSDFSAGDFRDGLRSLPHYPDSLLAFLGGTIGNLVPEERAHFFAAVRQKLKPGEHLLVGVGLIAEETDMIAAYDDAEGVTARFNRNVLDVLNRELGADFPVDKFRHVAVWDRANSWIEMRLRAVEAMTVEVKRAELSLHLAEGEEIRTEISAKFDLGSFLAELEVAGFSRVTDWRDPMNRFALILVNAVPASI</sequence>
<dbReference type="GO" id="GO:0032259">
    <property type="term" value="P:methylation"/>
    <property type="evidence" value="ECO:0007669"/>
    <property type="project" value="UniProtKB-KW"/>
</dbReference>
<accession>F6EPS7</accession>
<feature type="binding site" evidence="3">
    <location>
        <begin position="289"/>
        <end position="291"/>
    </location>
    <ligand>
        <name>L-histidine</name>
        <dbReference type="ChEBI" id="CHEBI:57595"/>
    </ligand>
</feature>
<comment type="function">
    <text evidence="3">Catalyzes the SAM-dependent triple methylation of the alpha-amino group of histidine to form hercynine, a step in the biosynthesis pathway of ergothioneine.</text>
</comment>
<evidence type="ECO:0000256" key="1">
    <source>
        <dbReference type="ARBA" id="ARBA00022603"/>
    </source>
</evidence>
<dbReference type="InterPro" id="IPR019257">
    <property type="entry name" value="MeTrfase_dom"/>
</dbReference>
<comment type="similarity">
    <text evidence="3">Belongs to the methyltransferase superfamily. EgtD family.</text>
</comment>
<dbReference type="InterPro" id="IPR035094">
    <property type="entry name" value="EgtD"/>
</dbReference>
<dbReference type="InterPro" id="IPR032888">
    <property type="entry name" value="EgtD_Actinobacteria"/>
</dbReference>
<dbReference type="RefSeq" id="WP_013806905.1">
    <property type="nucleotide sequence ID" value="NC_015564.1"/>
</dbReference>
<dbReference type="PIRSF" id="PIRSF018005">
    <property type="entry name" value="UCP018005"/>
    <property type="match status" value="1"/>
</dbReference>
<organism evidence="5 6">
    <name type="scientific">Hoyosella subflava (strain DSM 45089 / JCM 17490 / NBRC 109087 / DQS3-9A1)</name>
    <name type="common">Amycolicicoccus subflavus</name>
    <dbReference type="NCBI Taxonomy" id="443218"/>
    <lineage>
        <taxon>Bacteria</taxon>
        <taxon>Bacillati</taxon>
        <taxon>Actinomycetota</taxon>
        <taxon>Actinomycetes</taxon>
        <taxon>Mycobacteriales</taxon>
        <taxon>Hoyosellaceae</taxon>
        <taxon>Hoyosella</taxon>
    </lineage>
</organism>
<dbReference type="InterPro" id="IPR029063">
    <property type="entry name" value="SAM-dependent_MTases_sf"/>
</dbReference>
<gene>
    <name evidence="3" type="primary">egtD</name>
    <name evidence="5" type="ordered locus">AS9A_2107</name>
</gene>
<dbReference type="Pfam" id="PF10017">
    <property type="entry name" value="Methyltransf_33"/>
    <property type="match status" value="1"/>
</dbReference>
<dbReference type="AlphaFoldDB" id="F6EPS7"/>
<feature type="binding site" evidence="3">
    <location>
        <position position="115"/>
    </location>
    <ligand>
        <name>S-adenosyl-L-methionine</name>
        <dbReference type="ChEBI" id="CHEBI:59789"/>
    </ligand>
</feature>
<comment type="subunit">
    <text evidence="3">Monomer.</text>
</comment>